<protein>
    <recommendedName>
        <fullName evidence="3">DUF2877 domain-containing protein</fullName>
    </recommendedName>
</protein>
<reference evidence="1 2" key="1">
    <citation type="journal article" date="2012" name="BMC Genomics">
        <title>Comparative genomic analysis of the genus Staphylococcus including Staphylococcus aureus and its newly described sister species Staphylococcus simiae.</title>
        <authorList>
            <person name="Suzuki H."/>
            <person name="Lefebure T."/>
            <person name="Pavinski Bitar P."/>
            <person name="Stanhope M.J."/>
        </authorList>
    </citation>
    <scope>NUCLEOTIDE SEQUENCE [LARGE SCALE GENOMIC DNA]</scope>
    <source>
        <strain evidence="1 2">CCM 7213</strain>
    </source>
</reference>
<keyword evidence="2" id="KW-1185">Reference proteome</keyword>
<proteinExistence type="predicted"/>
<evidence type="ECO:0000313" key="2">
    <source>
        <dbReference type="Proteomes" id="UP000005413"/>
    </source>
</evidence>
<dbReference type="Pfam" id="PF11392">
    <property type="entry name" value="AllH"/>
    <property type="match status" value="1"/>
</dbReference>
<comment type="caution">
    <text evidence="1">The sequence shown here is derived from an EMBL/GenBank/DDBJ whole genome shotgun (WGS) entry which is preliminary data.</text>
</comment>
<accession>G5JLY1</accession>
<name>G5JLY1_9STAP</name>
<dbReference type="RefSeq" id="WP_002465179.1">
    <property type="nucleotide sequence ID" value="NZ_AEUN01000544.1"/>
</dbReference>
<dbReference type="AlphaFoldDB" id="G5JLY1"/>
<evidence type="ECO:0000313" key="1">
    <source>
        <dbReference type="EMBL" id="EHJ06810.1"/>
    </source>
</evidence>
<evidence type="ECO:0008006" key="3">
    <source>
        <dbReference type="Google" id="ProtNLM"/>
    </source>
</evidence>
<sequence length="263" mass="29661">MILTARSIGKHAHRILSQHPLLTVHSKFNKGFNVITDNDDLIFIGTDDNGMFPFGITVDQQTRDDILQQIEVGSVMTVKHQTIQFANNIQLRWKVAQHELLLQPEVVRLEQLQQAIAHYDFSDFDDSDFSKARMKQVLKALITDDVAVTSELQFLIGRGQGLTPTGDDILSGILAIHYVTPFIAQHHLDDIAHLLNHQYTTLVSETFLYYAINGEFSSKIIKLLHYPSIETIEQLLQVGSSSGKDTLYGIYLALNMRSEIDNG</sequence>
<dbReference type="EMBL" id="AEUN01000544">
    <property type="protein sequence ID" value="EHJ06810.1"/>
    <property type="molecule type" value="Genomic_DNA"/>
</dbReference>
<dbReference type="PATRIC" id="fig|911238.3.peg.2208"/>
<dbReference type="Proteomes" id="UP000005413">
    <property type="component" value="Unassembled WGS sequence"/>
</dbReference>
<gene>
    <name evidence="1" type="ORF">SS7213T_12502</name>
</gene>
<dbReference type="InterPro" id="IPR021530">
    <property type="entry name" value="AllH-like"/>
</dbReference>
<dbReference type="OrthoDB" id="4933449at2"/>
<organism evidence="1 2">
    <name type="scientific">Staphylococcus simiae CCM 7213 = CCUG 51256</name>
    <dbReference type="NCBI Taxonomy" id="911238"/>
    <lineage>
        <taxon>Bacteria</taxon>
        <taxon>Bacillati</taxon>
        <taxon>Bacillota</taxon>
        <taxon>Bacilli</taxon>
        <taxon>Bacillales</taxon>
        <taxon>Staphylococcaceae</taxon>
        <taxon>Staphylococcus</taxon>
    </lineage>
</organism>